<evidence type="ECO:0000313" key="2">
    <source>
        <dbReference type="Proteomes" id="UP000218731"/>
    </source>
</evidence>
<dbReference type="AlphaFoldDB" id="A0A1L7NPX1"/>
<dbReference type="Proteomes" id="UP000218731">
    <property type="component" value="Plasmid pKF715C"/>
</dbReference>
<dbReference type="EMBL" id="AP015032">
    <property type="protein sequence ID" value="BAW27518.1"/>
    <property type="molecule type" value="Genomic_DNA"/>
</dbReference>
<geneLocation type="plasmid" evidence="2">
    <name>pkf715c dna</name>
</geneLocation>
<protein>
    <submittedName>
        <fullName evidence="1">Uncharacterized protein</fullName>
    </submittedName>
</protein>
<name>A0A1L7NPX1_PSEPU</name>
<evidence type="ECO:0000313" key="1">
    <source>
        <dbReference type="EMBL" id="BAW27518.1"/>
    </source>
</evidence>
<sequence>MTDQEKAQRLEDERKLVLVARCHVEALVKHEAIDPEAQQAQYELKDVLAAPVDPIRWGAPRTVRDLMRQMATLDPDLEVFAMHRMPADFRDGRQVAAVHLSSSYERVTGRFLSDYKGDGRKVIAFWCKADERNAGSGRDAFETAFVEHLVGIHGEGYRSTAVHMLKRDGEFENPPSHYELARRERGLYDSYWVEMLWWAWQASPSQALPFTVPMPTFEDYPASMERDLQAAFKQAIEAVGGQVKP</sequence>
<dbReference type="RefSeq" id="WP_096427231.1">
    <property type="nucleotide sequence ID" value="NZ_AP015032.1"/>
</dbReference>
<gene>
    <name evidence="1" type="ORF">KF715C_pC850</name>
</gene>
<keyword evidence="1" id="KW-0614">Plasmid</keyword>
<organism evidence="1 2">
    <name type="scientific">Pseudomonas putida</name>
    <name type="common">Arthrobacter siderocapsulatus</name>
    <dbReference type="NCBI Taxonomy" id="303"/>
    <lineage>
        <taxon>Bacteria</taxon>
        <taxon>Pseudomonadati</taxon>
        <taxon>Pseudomonadota</taxon>
        <taxon>Gammaproteobacteria</taxon>
        <taxon>Pseudomonadales</taxon>
        <taxon>Pseudomonadaceae</taxon>
        <taxon>Pseudomonas</taxon>
    </lineage>
</organism>
<proteinExistence type="predicted"/>
<reference evidence="1 2" key="1">
    <citation type="submission" date="2015-11" db="EMBL/GenBank/DDBJ databases">
        <title>Complete genome sequencing of a biphenyl-degrading bacterium, Pseudomonas putida KF715 (=NBRC110667).</title>
        <authorList>
            <person name="Suenaga H."/>
            <person name="Fujihara N."/>
            <person name="Watanabe T."/>
            <person name="Hirose J."/>
            <person name="Kimura N."/>
            <person name="Yamazoe A."/>
            <person name="Hosoyama A."/>
            <person name="Shimodaira J."/>
            <person name="Furukawa K."/>
        </authorList>
    </citation>
    <scope>NUCLEOTIDE SEQUENCE [LARGE SCALE GENOMIC DNA]</scope>
    <source>
        <strain evidence="1 2">KF715</strain>
        <plasmid evidence="2">Plasmid pkf715c dna</plasmid>
    </source>
</reference>
<accession>A0A1L7NPX1</accession>